<evidence type="ECO:0000256" key="9">
    <source>
        <dbReference type="ARBA" id="ARBA00025211"/>
    </source>
</evidence>
<dbReference type="Pfam" id="PF00198">
    <property type="entry name" value="2-oxoacid_dh"/>
    <property type="match status" value="1"/>
</dbReference>
<dbReference type="SUPFAM" id="SSF52777">
    <property type="entry name" value="CoA-dependent acyltransferases"/>
    <property type="match status" value="1"/>
</dbReference>
<feature type="compositionally biased region" description="Basic and acidic residues" evidence="13">
    <location>
        <begin position="110"/>
        <end position="119"/>
    </location>
</feature>
<feature type="region of interest" description="Disordered" evidence="13">
    <location>
        <begin position="85"/>
        <end position="121"/>
    </location>
</feature>
<feature type="region of interest" description="Disordered" evidence="13">
    <location>
        <begin position="203"/>
        <end position="254"/>
    </location>
</feature>
<dbReference type="Gene3D" id="3.30.559.10">
    <property type="entry name" value="Chloramphenicol acetyltransferase-like domain"/>
    <property type="match status" value="1"/>
</dbReference>
<dbReference type="CDD" id="cd06849">
    <property type="entry name" value="lipoyl_domain"/>
    <property type="match status" value="2"/>
</dbReference>
<evidence type="ECO:0000256" key="12">
    <source>
        <dbReference type="ARBA" id="ARBA00048370"/>
    </source>
</evidence>
<dbReference type="InterPro" id="IPR036625">
    <property type="entry name" value="E3-bd_dom_sf"/>
</dbReference>
<dbReference type="InterPro" id="IPR006256">
    <property type="entry name" value="AcTrfase_Pyrv_DH_cplx"/>
</dbReference>
<dbReference type="GO" id="GO:0045254">
    <property type="term" value="C:pyruvate dehydrogenase complex"/>
    <property type="evidence" value="ECO:0007669"/>
    <property type="project" value="InterPro"/>
</dbReference>
<dbReference type="InterPro" id="IPR003016">
    <property type="entry name" value="2-oxoA_DH_lipoyl-BS"/>
</dbReference>
<proteinExistence type="inferred from homology"/>
<dbReference type="EMBL" id="CAADIG010000025">
    <property type="protein sequence ID" value="VFR48837.1"/>
    <property type="molecule type" value="Genomic_DNA"/>
</dbReference>
<dbReference type="Pfam" id="PF00364">
    <property type="entry name" value="Biotin_lipoyl"/>
    <property type="match status" value="2"/>
</dbReference>
<dbReference type="FunFam" id="3.30.559.10:FF:000004">
    <property type="entry name" value="Acetyltransferase component of pyruvate dehydrogenase complex"/>
    <property type="match status" value="1"/>
</dbReference>
<evidence type="ECO:0000256" key="13">
    <source>
        <dbReference type="SAM" id="MobiDB-lite"/>
    </source>
</evidence>
<keyword evidence="6" id="KW-0677">Repeat</keyword>
<dbReference type="InterPro" id="IPR011053">
    <property type="entry name" value="Single_hybrid_motif"/>
</dbReference>
<sequence>MSNTVEIKVPDIGDFDSVEVIEVLVSEGDTIQAEQSLITVESDKASMEIPASEGGVVKSIKIKVGDKVAKGSVIVEVEAAAGGKADAAPAKDAKEAPAKEDGKASAAPKQEAKEAKAEAPAKAASGGVVDVAVPDIGDFDSVEVIEVLVAEGDSIEAEQSLITVESDKASMEIPSSHAGVLKSLKVKVGDKVAKGSIIAQVEAAGESAPAKEAPKAAKPEAAAAAAPAKAEAGRAEASAPAPAKEAPAQALKADGVDDAKQRLAHASPSVRKFARELGADLSKVQGSGPKGRITQDDVRGYVKKVLAGQGAGAPAAAGSADGAALGLLPWPKVDFTKFGPVEAKPLSRIKKISGANLHRNWVMIPHVTNNDEADITDLEALRVTLNKENEKSGVKVTMLAFLIKAVVAALKKFPEFNASLDGDNLVLKQYYHIGFAADTPNGLVVPVIRDADKKGVAELAQLTSELAKKARDGKLSPSEMQGGCFSISSLGGIGGTHFTPIINAPEVAIMGVSRSYHKPVWNGKEFEPRLTLPLSLSYDHRVIDGASAARFNAYVGALLADFRRIVL</sequence>
<evidence type="ECO:0000256" key="8">
    <source>
        <dbReference type="ARBA" id="ARBA00023315"/>
    </source>
</evidence>
<dbReference type="InterPro" id="IPR001078">
    <property type="entry name" value="2-oxoacid_DH_actylTfrase"/>
</dbReference>
<dbReference type="Pfam" id="PF02817">
    <property type="entry name" value="E3_binding"/>
    <property type="match status" value="1"/>
</dbReference>
<evidence type="ECO:0000256" key="6">
    <source>
        <dbReference type="ARBA" id="ARBA00022737"/>
    </source>
</evidence>
<comment type="catalytic activity">
    <reaction evidence="12">
        <text>N(6)-[(R)-dihydrolipoyl]-L-lysyl-[protein] + acetyl-CoA = N(6)-[(R)-S(8)-acetyldihydrolipoyl]-L-lysyl-[protein] + CoA</text>
        <dbReference type="Rhea" id="RHEA:17017"/>
        <dbReference type="Rhea" id="RHEA-COMP:10475"/>
        <dbReference type="Rhea" id="RHEA-COMP:10478"/>
        <dbReference type="ChEBI" id="CHEBI:57287"/>
        <dbReference type="ChEBI" id="CHEBI:57288"/>
        <dbReference type="ChEBI" id="CHEBI:83100"/>
        <dbReference type="ChEBI" id="CHEBI:83111"/>
        <dbReference type="EC" id="2.3.1.12"/>
    </reaction>
</comment>
<dbReference type="GO" id="GO:0006086">
    <property type="term" value="P:pyruvate decarboxylation to acetyl-CoA"/>
    <property type="evidence" value="ECO:0007669"/>
    <property type="project" value="TreeGrafter"/>
</dbReference>
<feature type="compositionally biased region" description="Low complexity" evidence="13">
    <location>
        <begin position="219"/>
        <end position="253"/>
    </location>
</feature>
<dbReference type="FunFam" id="2.40.50.100:FF:000009">
    <property type="entry name" value="Acetyltransferase component of pyruvate dehydrogenase complex"/>
    <property type="match status" value="2"/>
</dbReference>
<dbReference type="InterPro" id="IPR004167">
    <property type="entry name" value="PSBD"/>
</dbReference>
<keyword evidence="16" id="KW-0670">Pyruvate</keyword>
<keyword evidence="5 16" id="KW-0808">Transferase</keyword>
<dbReference type="InterPro" id="IPR023213">
    <property type="entry name" value="CAT-like_dom_sf"/>
</dbReference>
<evidence type="ECO:0000256" key="2">
    <source>
        <dbReference type="ARBA" id="ARBA00007317"/>
    </source>
</evidence>
<evidence type="ECO:0000256" key="1">
    <source>
        <dbReference type="ARBA" id="ARBA00001938"/>
    </source>
</evidence>
<dbReference type="GO" id="GO:0004742">
    <property type="term" value="F:dihydrolipoyllysine-residue acetyltransferase activity"/>
    <property type="evidence" value="ECO:0007669"/>
    <property type="project" value="UniProtKB-EC"/>
</dbReference>
<feature type="domain" description="Lipoyl-binding" evidence="14">
    <location>
        <begin position="4"/>
        <end position="78"/>
    </location>
</feature>
<organism evidence="16">
    <name type="scientific">plant metagenome</name>
    <dbReference type="NCBI Taxonomy" id="1297885"/>
    <lineage>
        <taxon>unclassified sequences</taxon>
        <taxon>metagenomes</taxon>
        <taxon>organismal metagenomes</taxon>
    </lineage>
</organism>
<dbReference type="PROSITE" id="PS51826">
    <property type="entry name" value="PSBD"/>
    <property type="match status" value="1"/>
</dbReference>
<dbReference type="InterPro" id="IPR050743">
    <property type="entry name" value="2-oxoacid_DH_E2_comp"/>
</dbReference>
<evidence type="ECO:0000256" key="4">
    <source>
        <dbReference type="ARBA" id="ARBA00016300"/>
    </source>
</evidence>
<keyword evidence="7" id="KW-0450">Lipoyl</keyword>
<evidence type="ECO:0000256" key="11">
    <source>
        <dbReference type="ARBA" id="ARBA00031531"/>
    </source>
</evidence>
<comment type="function">
    <text evidence="9">The pyruvate dehydrogenase complex catalyzes the overall conversion of pyruvate to acetyl-CoA and CO(2). It contains multiple copies of three enzymatic components: pyruvate dehydrogenase (E1), dihydrolipoamide acetyltransferase (E2) and lipoamide dehydrogenase (E3).</text>
</comment>
<feature type="compositionally biased region" description="Basic and acidic residues" evidence="13">
    <location>
        <begin position="89"/>
        <end position="103"/>
    </location>
</feature>
<evidence type="ECO:0000313" key="16">
    <source>
        <dbReference type="EMBL" id="VFR48837.1"/>
    </source>
</evidence>
<feature type="domain" description="Peripheral subunit-binding (PSBD)" evidence="15">
    <location>
        <begin position="265"/>
        <end position="302"/>
    </location>
</feature>
<dbReference type="Gene3D" id="2.40.50.100">
    <property type="match status" value="2"/>
</dbReference>
<evidence type="ECO:0000256" key="10">
    <source>
        <dbReference type="ARBA" id="ARBA00029730"/>
    </source>
</evidence>
<keyword evidence="8 16" id="KW-0012">Acyltransferase</keyword>
<dbReference type="PANTHER" id="PTHR43178:SF2">
    <property type="entry name" value="DIHYDROLIPOYLLYSINE-RESIDUE ACETYLTRANSFERASE COMPONENT OF PYRUVATE DEHYDROGENASE COMPLEX"/>
    <property type="match status" value="1"/>
</dbReference>
<evidence type="ECO:0000259" key="14">
    <source>
        <dbReference type="PROSITE" id="PS50968"/>
    </source>
</evidence>
<name>A0A484RHG4_9ZZZZ</name>
<dbReference type="PANTHER" id="PTHR43178">
    <property type="entry name" value="DIHYDROLIPOAMIDE ACETYLTRANSFERASE COMPONENT OF PYRUVATE DEHYDROGENASE COMPLEX"/>
    <property type="match status" value="1"/>
</dbReference>
<dbReference type="GO" id="GO:0031405">
    <property type="term" value="F:lipoic acid binding"/>
    <property type="evidence" value="ECO:0007669"/>
    <property type="project" value="TreeGrafter"/>
</dbReference>
<reference evidence="16" key="1">
    <citation type="submission" date="2019-03" db="EMBL/GenBank/DDBJ databases">
        <authorList>
            <person name="Danneels B."/>
        </authorList>
    </citation>
    <scope>NUCLEOTIDE SEQUENCE</scope>
</reference>
<dbReference type="AlphaFoldDB" id="A0A484RHG4"/>
<accession>A0A484RHG4</accession>
<feature type="domain" description="Lipoyl-binding" evidence="14">
    <location>
        <begin position="128"/>
        <end position="202"/>
    </location>
</feature>
<dbReference type="NCBIfam" id="TIGR01348">
    <property type="entry name" value="PDHac_trf_long"/>
    <property type="match status" value="1"/>
</dbReference>
<comment type="cofactor">
    <cofactor evidence="1">
        <name>(R)-lipoate</name>
        <dbReference type="ChEBI" id="CHEBI:83088"/>
    </cofactor>
</comment>
<dbReference type="Gene3D" id="4.10.320.10">
    <property type="entry name" value="E3-binding domain"/>
    <property type="match status" value="1"/>
</dbReference>
<dbReference type="SUPFAM" id="SSF47005">
    <property type="entry name" value="Peripheral subunit-binding domain of 2-oxo acid dehydrogenase complex"/>
    <property type="match status" value="1"/>
</dbReference>
<evidence type="ECO:0000259" key="15">
    <source>
        <dbReference type="PROSITE" id="PS51826"/>
    </source>
</evidence>
<dbReference type="SUPFAM" id="SSF51230">
    <property type="entry name" value="Single hybrid motif"/>
    <property type="match status" value="2"/>
</dbReference>
<evidence type="ECO:0000256" key="7">
    <source>
        <dbReference type="ARBA" id="ARBA00022823"/>
    </source>
</evidence>
<evidence type="ECO:0000256" key="3">
    <source>
        <dbReference type="ARBA" id="ARBA00013114"/>
    </source>
</evidence>
<evidence type="ECO:0000256" key="5">
    <source>
        <dbReference type="ARBA" id="ARBA00022679"/>
    </source>
</evidence>
<dbReference type="PROSITE" id="PS50968">
    <property type="entry name" value="BIOTINYL_LIPOYL"/>
    <property type="match status" value="2"/>
</dbReference>
<dbReference type="GO" id="GO:0005737">
    <property type="term" value="C:cytoplasm"/>
    <property type="evidence" value="ECO:0007669"/>
    <property type="project" value="TreeGrafter"/>
</dbReference>
<gene>
    <name evidence="16" type="ORF">ANT2_2325</name>
</gene>
<comment type="similarity">
    <text evidence="2">Belongs to the 2-oxoacid dehydrogenase family.</text>
</comment>
<dbReference type="PROSITE" id="PS00189">
    <property type="entry name" value="LIPOYL"/>
    <property type="match status" value="2"/>
</dbReference>
<dbReference type="EC" id="2.3.1.12" evidence="3"/>
<dbReference type="InterPro" id="IPR000089">
    <property type="entry name" value="Biotin_lipoyl"/>
</dbReference>
<protein>
    <recommendedName>
        <fullName evidence="4">Dihydrolipoyllysine-residue acetyltransferase component of pyruvate dehydrogenase complex</fullName>
        <ecNumber evidence="3">2.3.1.12</ecNumber>
    </recommendedName>
    <alternativeName>
        <fullName evidence="10">Dihydrolipoamide acetyltransferase component of pyruvate dehydrogenase complex</fullName>
    </alternativeName>
    <alternativeName>
        <fullName evidence="11">E2</fullName>
    </alternativeName>
</protein>